<dbReference type="OrthoDB" id="2997904at2759"/>
<dbReference type="EMBL" id="MU157835">
    <property type="protein sequence ID" value="KAF9531396.1"/>
    <property type="molecule type" value="Genomic_DNA"/>
</dbReference>
<feature type="compositionally biased region" description="Basic and acidic residues" evidence="1">
    <location>
        <begin position="427"/>
        <end position="443"/>
    </location>
</feature>
<accession>A0A9P6ELM5</accession>
<dbReference type="AlphaFoldDB" id="A0A9P6ELM5"/>
<evidence type="ECO:0000313" key="2">
    <source>
        <dbReference type="EMBL" id="KAF9531396.1"/>
    </source>
</evidence>
<evidence type="ECO:0000313" key="3">
    <source>
        <dbReference type="Proteomes" id="UP000807306"/>
    </source>
</evidence>
<protein>
    <submittedName>
        <fullName evidence="2">Uncharacterized protein</fullName>
    </submittedName>
</protein>
<evidence type="ECO:0000256" key="1">
    <source>
        <dbReference type="SAM" id="MobiDB-lite"/>
    </source>
</evidence>
<gene>
    <name evidence="2" type="ORF">CPB83DRAFT_809056</name>
</gene>
<dbReference type="Proteomes" id="UP000807306">
    <property type="component" value="Unassembled WGS sequence"/>
</dbReference>
<dbReference type="Gene3D" id="3.80.10.10">
    <property type="entry name" value="Ribonuclease Inhibitor"/>
    <property type="match status" value="1"/>
</dbReference>
<proteinExistence type="predicted"/>
<name>A0A9P6ELM5_9AGAR</name>
<keyword evidence="3" id="KW-1185">Reference proteome</keyword>
<sequence length="499" mass="57092">MSSQLPAKEVLNYDVLRHIASLMAPDELARIKSANSVFFSEHMRTTYTEIQLHKRDKDMKKLLAHLSDRHVAGWVRRVRISPWLVQPRTKSPRSRTENLVVFLSRAIDPHFTEKVAQERLAKRLSKDGDRVTEAFGRMSNVEEYDITWDGNEQYHPELYQAYLSPILRLWSNQLKKLTLKIPPAFLDSLAGVRLPNLHSICFTFSTGSLTADEIRIAHTGFVVFINNLDRSLRSLSLVSANSSENLDLSHFFHQLGTFPQLQNLSISIPFDGGQLADPMTLVLFLEKHRRDLRELNLYTSVLSRRREGSHPPQLEWIQFILEAFQQPFPHLRSLGVALRPLRHPLNTLVRFLDMHTALKSLKLLDRSLTSHELESLFRTPGAGPLLASSLDTLYMKVDSLDPRILNSITQLLPNLESLSIESNMVSSRRDTPDPWGKRVSRLSDHSSASSSDIMLRSLSLAMPNFNSVQHLQPYLQQHFPQIKPNHLQACSLPHGQFIY</sequence>
<organism evidence="2 3">
    <name type="scientific">Crepidotus variabilis</name>
    <dbReference type="NCBI Taxonomy" id="179855"/>
    <lineage>
        <taxon>Eukaryota</taxon>
        <taxon>Fungi</taxon>
        <taxon>Dikarya</taxon>
        <taxon>Basidiomycota</taxon>
        <taxon>Agaricomycotina</taxon>
        <taxon>Agaricomycetes</taxon>
        <taxon>Agaricomycetidae</taxon>
        <taxon>Agaricales</taxon>
        <taxon>Agaricineae</taxon>
        <taxon>Crepidotaceae</taxon>
        <taxon>Crepidotus</taxon>
    </lineage>
</organism>
<dbReference type="InterPro" id="IPR032675">
    <property type="entry name" value="LRR_dom_sf"/>
</dbReference>
<comment type="caution">
    <text evidence="2">The sequence shown here is derived from an EMBL/GenBank/DDBJ whole genome shotgun (WGS) entry which is preliminary data.</text>
</comment>
<dbReference type="SUPFAM" id="SSF52047">
    <property type="entry name" value="RNI-like"/>
    <property type="match status" value="1"/>
</dbReference>
<feature type="region of interest" description="Disordered" evidence="1">
    <location>
        <begin position="423"/>
        <end position="443"/>
    </location>
</feature>
<reference evidence="2" key="1">
    <citation type="submission" date="2020-11" db="EMBL/GenBank/DDBJ databases">
        <authorList>
            <consortium name="DOE Joint Genome Institute"/>
            <person name="Ahrendt S."/>
            <person name="Riley R."/>
            <person name="Andreopoulos W."/>
            <person name="Labutti K."/>
            <person name="Pangilinan J."/>
            <person name="Ruiz-Duenas F.J."/>
            <person name="Barrasa J.M."/>
            <person name="Sanchez-Garcia M."/>
            <person name="Camarero S."/>
            <person name="Miyauchi S."/>
            <person name="Serrano A."/>
            <person name="Linde D."/>
            <person name="Babiker R."/>
            <person name="Drula E."/>
            <person name="Ayuso-Fernandez I."/>
            <person name="Pacheco R."/>
            <person name="Padilla G."/>
            <person name="Ferreira P."/>
            <person name="Barriuso J."/>
            <person name="Kellner H."/>
            <person name="Castanera R."/>
            <person name="Alfaro M."/>
            <person name="Ramirez L."/>
            <person name="Pisabarro A.G."/>
            <person name="Kuo A."/>
            <person name="Tritt A."/>
            <person name="Lipzen A."/>
            <person name="He G."/>
            <person name="Yan M."/>
            <person name="Ng V."/>
            <person name="Cullen D."/>
            <person name="Martin F."/>
            <person name="Rosso M.-N."/>
            <person name="Henrissat B."/>
            <person name="Hibbett D."/>
            <person name="Martinez A.T."/>
            <person name="Grigoriev I.V."/>
        </authorList>
    </citation>
    <scope>NUCLEOTIDE SEQUENCE</scope>
    <source>
        <strain evidence="2">CBS 506.95</strain>
    </source>
</reference>